<accession>A0AC59YGR5</accession>
<dbReference type="EMBL" id="OX596099">
    <property type="protein sequence ID" value="CAM9661374.1"/>
    <property type="molecule type" value="Genomic_DNA"/>
</dbReference>
<reference evidence="1" key="2">
    <citation type="submission" date="2025-03" db="EMBL/GenBank/DDBJ databases">
        <authorList>
            <consortium name="ELIXIR-Norway"/>
            <consortium name="Elixir Norway"/>
        </authorList>
    </citation>
    <scope>NUCLEOTIDE SEQUENCE</scope>
</reference>
<name>A0AC59YGR5_RANTA</name>
<proteinExistence type="predicted"/>
<protein>
    <submittedName>
        <fullName evidence="1">Uncharacterized protein</fullName>
    </submittedName>
</protein>
<evidence type="ECO:0000313" key="2">
    <source>
        <dbReference type="Proteomes" id="UP001162501"/>
    </source>
</evidence>
<sequence>MFPVQVFLQLHELQRGTPSRMGSCLTIGNELSEEIHVLTKQKTLLERRAGMENNATIDIKSDYQDKMSMEFYFKKERRLILRELSN</sequence>
<organism evidence="1 2">
    <name type="scientific">Rangifer tarandus platyrhynchus</name>
    <name type="common">Svalbard reindeer</name>
    <dbReference type="NCBI Taxonomy" id="3082113"/>
    <lineage>
        <taxon>Eukaryota</taxon>
        <taxon>Metazoa</taxon>
        <taxon>Chordata</taxon>
        <taxon>Craniata</taxon>
        <taxon>Vertebrata</taxon>
        <taxon>Euteleostomi</taxon>
        <taxon>Mammalia</taxon>
        <taxon>Eutheria</taxon>
        <taxon>Laurasiatheria</taxon>
        <taxon>Artiodactyla</taxon>
        <taxon>Ruminantia</taxon>
        <taxon>Pecora</taxon>
        <taxon>Cervidae</taxon>
        <taxon>Odocoileinae</taxon>
        <taxon>Rangifer</taxon>
    </lineage>
</organism>
<evidence type="ECO:0000313" key="1">
    <source>
        <dbReference type="EMBL" id="CAM9661374.1"/>
    </source>
</evidence>
<dbReference type="Proteomes" id="UP001162501">
    <property type="component" value="Chromosome 15"/>
</dbReference>
<gene>
    <name evidence="1" type="ORF">MRATA1EN22A_LOCUS5650</name>
</gene>
<reference evidence="1" key="1">
    <citation type="submission" date="2023-05" db="EMBL/GenBank/DDBJ databases">
        <authorList>
            <consortium name="ELIXIR-Norway"/>
        </authorList>
    </citation>
    <scope>NUCLEOTIDE SEQUENCE</scope>
</reference>